<evidence type="ECO:0000256" key="11">
    <source>
        <dbReference type="SAM" id="MobiDB-lite"/>
    </source>
</evidence>
<evidence type="ECO:0000259" key="13">
    <source>
        <dbReference type="Pfam" id="PF03958"/>
    </source>
</evidence>
<evidence type="ECO:0000256" key="9">
    <source>
        <dbReference type="ARBA" id="ARBA00023237"/>
    </source>
</evidence>
<dbReference type="PANTHER" id="PTHR30332:SF24">
    <property type="entry name" value="SECRETIN GSPD-RELATED"/>
    <property type="match status" value="1"/>
</dbReference>
<evidence type="ECO:0000256" key="2">
    <source>
        <dbReference type="ARBA" id="ARBA00006980"/>
    </source>
</evidence>
<dbReference type="InterPro" id="IPR001775">
    <property type="entry name" value="GspD/PilQ"/>
</dbReference>
<feature type="domain" description="Type II/III secretion system secretin-like" evidence="12">
    <location>
        <begin position="469"/>
        <end position="632"/>
    </location>
</feature>
<evidence type="ECO:0000313" key="15">
    <source>
        <dbReference type="EMBL" id="GFO69379.1"/>
    </source>
</evidence>
<accession>A0A6V8NE32</accession>
<keyword evidence="3 10" id="KW-0813">Transport</keyword>
<evidence type="ECO:0000256" key="7">
    <source>
        <dbReference type="ARBA" id="ARBA00022927"/>
    </source>
</evidence>
<feature type="domain" description="NolW-like" evidence="13">
    <location>
        <begin position="156"/>
        <end position="215"/>
    </location>
</feature>
<evidence type="ECO:0000256" key="3">
    <source>
        <dbReference type="ARBA" id="ARBA00022448"/>
    </source>
</evidence>
<sequence>MHLASACLPGYLIYLNPNLNLNLSFGGFYLKSRFARILTLFMFLIMAPNLAQAKGVVLNFTDVDIATMVKFISDLTGKNFIMDDRVKGKISVFSPAKLSNEEAYNVFTSVLELKGFTVVPAGKVMKIIPTAAAKQSGMRVFTDGEKSVVNDTYQARVIPLSHIAPQDAVTFLQPLVSKDGQISAFGAANMIMVVDSAFNMQKILGILKYIDSDQPREGAELVFLKNAGAESVATMVRDWLGGKGTAAKPAGAPGAASVAGGGASATVVADTRLNALIVFGSERDKADVKKFVAMIDVVPPTTSSKVNVYYLENAEATEVGKVLDGLIKGSATAGAAPAAAAAAPQMALFEGGKVSITPDKATNSLVILASPNDYQNILGVIQKLDRRSRQVFVQAMIAEVSLTKAKQLGVQWAFLGGASTGSVSAGATYDPMGATTSLATSLATLTSAGITPDLGVFKSPANFAVALQALQTNGAVNVLSTPNVMTSDNKEAEIFVGENVPFLSGTNLTSTGLSQQSIERKDTGIILKIKPQISEGDYVKLDIYQEISAVKDFGTATSQNLGTTKRSAKTSVVVKNTDTVVIGGLIQDKDQVTESKIPLLGDIPGLGWLFKTKSTTRDKTNLLIMLTPRIIKDARDMAEVSVGEKNNFGDAVKHDTPIDIDLMIKEQMLKDQRSLKENNQPVVAPVPPVVAPVSPRP</sequence>
<evidence type="ECO:0000256" key="4">
    <source>
        <dbReference type="ARBA" id="ARBA00022452"/>
    </source>
</evidence>
<dbReference type="GO" id="GO:0015627">
    <property type="term" value="C:type II protein secretion system complex"/>
    <property type="evidence" value="ECO:0007669"/>
    <property type="project" value="InterPro"/>
</dbReference>
<feature type="region of interest" description="Disordered" evidence="11">
    <location>
        <begin position="675"/>
        <end position="697"/>
    </location>
</feature>
<evidence type="ECO:0000256" key="1">
    <source>
        <dbReference type="ARBA" id="ARBA00004442"/>
    </source>
</evidence>
<evidence type="ECO:0000259" key="12">
    <source>
        <dbReference type="Pfam" id="PF00263"/>
    </source>
</evidence>
<feature type="domain" description="NolW-like" evidence="13">
    <location>
        <begin position="307"/>
        <end position="390"/>
    </location>
</feature>
<keyword evidence="9" id="KW-0998">Cell outer membrane</keyword>
<organism evidence="15 16">
    <name type="scientific">Geomonas limicola</name>
    <dbReference type="NCBI Taxonomy" id="2740186"/>
    <lineage>
        <taxon>Bacteria</taxon>
        <taxon>Pseudomonadati</taxon>
        <taxon>Thermodesulfobacteriota</taxon>
        <taxon>Desulfuromonadia</taxon>
        <taxon>Geobacterales</taxon>
        <taxon>Geobacteraceae</taxon>
        <taxon>Geomonas</taxon>
    </lineage>
</organism>
<evidence type="ECO:0000256" key="5">
    <source>
        <dbReference type="ARBA" id="ARBA00022692"/>
    </source>
</evidence>
<proteinExistence type="inferred from homology"/>
<dbReference type="PRINTS" id="PR00811">
    <property type="entry name" value="BCTERIALGSPD"/>
</dbReference>
<comment type="similarity">
    <text evidence="2">Belongs to the bacterial secretin family. GSP D subfamily.</text>
</comment>
<dbReference type="NCBIfam" id="TIGR02517">
    <property type="entry name" value="type_II_gspD"/>
    <property type="match status" value="1"/>
</dbReference>
<dbReference type="InterPro" id="IPR049371">
    <property type="entry name" value="GspD-like_N0"/>
</dbReference>
<dbReference type="EMBL" id="BLXZ01000006">
    <property type="protein sequence ID" value="GFO69379.1"/>
    <property type="molecule type" value="Genomic_DNA"/>
</dbReference>
<feature type="domain" description="NolW-like" evidence="13">
    <location>
        <begin position="222"/>
        <end position="299"/>
    </location>
</feature>
<evidence type="ECO:0000313" key="16">
    <source>
        <dbReference type="Proteomes" id="UP000587586"/>
    </source>
</evidence>
<evidence type="ECO:0000256" key="8">
    <source>
        <dbReference type="ARBA" id="ARBA00023136"/>
    </source>
</evidence>
<keyword evidence="8" id="KW-0472">Membrane</keyword>
<keyword evidence="16" id="KW-1185">Reference proteome</keyword>
<feature type="compositionally biased region" description="Pro residues" evidence="11">
    <location>
        <begin position="684"/>
        <end position="697"/>
    </location>
</feature>
<evidence type="ECO:0000256" key="10">
    <source>
        <dbReference type="RuleBase" id="RU004004"/>
    </source>
</evidence>
<dbReference type="InterPro" id="IPR004846">
    <property type="entry name" value="T2SS/T3SS_dom"/>
</dbReference>
<keyword evidence="5" id="KW-0812">Transmembrane</keyword>
<name>A0A6V8NE32_9BACT</name>
<evidence type="ECO:0000259" key="14">
    <source>
        <dbReference type="Pfam" id="PF21305"/>
    </source>
</evidence>
<keyword evidence="4" id="KW-1134">Transmembrane beta strand</keyword>
<keyword evidence="7" id="KW-0653">Protein transport</keyword>
<dbReference type="Pfam" id="PF21305">
    <property type="entry name" value="type_II_gspD_N0"/>
    <property type="match status" value="1"/>
</dbReference>
<keyword evidence="6" id="KW-0732">Signal</keyword>
<dbReference type="GO" id="GO:0015628">
    <property type="term" value="P:protein secretion by the type II secretion system"/>
    <property type="evidence" value="ECO:0007669"/>
    <property type="project" value="InterPro"/>
</dbReference>
<evidence type="ECO:0000256" key="6">
    <source>
        <dbReference type="ARBA" id="ARBA00022729"/>
    </source>
</evidence>
<dbReference type="InterPro" id="IPR005644">
    <property type="entry name" value="NolW-like"/>
</dbReference>
<dbReference type="Gene3D" id="3.30.1370.120">
    <property type="match status" value="3"/>
</dbReference>
<protein>
    <submittedName>
        <fullName evidence="15">Type II secretion system protein GspD</fullName>
    </submittedName>
</protein>
<dbReference type="GO" id="GO:0009279">
    <property type="term" value="C:cell outer membrane"/>
    <property type="evidence" value="ECO:0007669"/>
    <property type="project" value="UniProtKB-SubCell"/>
</dbReference>
<dbReference type="InterPro" id="IPR038591">
    <property type="entry name" value="NolW-like_sf"/>
</dbReference>
<dbReference type="Pfam" id="PF00263">
    <property type="entry name" value="Secretin"/>
    <property type="match status" value="1"/>
</dbReference>
<dbReference type="InterPro" id="IPR050810">
    <property type="entry name" value="Bact_Secretion_Sys_Channel"/>
</dbReference>
<feature type="domain" description="GspD-like N0" evidence="14">
    <location>
        <begin position="58"/>
        <end position="127"/>
    </location>
</feature>
<dbReference type="InterPro" id="IPR013356">
    <property type="entry name" value="T2SS_GspD"/>
</dbReference>
<comment type="caution">
    <text evidence="15">The sequence shown here is derived from an EMBL/GenBank/DDBJ whole genome shotgun (WGS) entry which is preliminary data.</text>
</comment>
<dbReference type="PRINTS" id="PR01032">
    <property type="entry name" value="PHAGEIV"/>
</dbReference>
<comment type="subcellular location">
    <subcellularLocation>
        <location evidence="1 10">Cell outer membrane</location>
    </subcellularLocation>
</comment>
<reference evidence="16" key="1">
    <citation type="submission" date="2020-06" db="EMBL/GenBank/DDBJ databases">
        <title>Draft genomic sequecing of Geomonas sp. Red745.</title>
        <authorList>
            <person name="Itoh H."/>
            <person name="Xu Z.X."/>
            <person name="Ushijima N."/>
            <person name="Masuda Y."/>
            <person name="Shiratori Y."/>
            <person name="Senoo K."/>
        </authorList>
    </citation>
    <scope>NUCLEOTIDE SEQUENCE [LARGE SCALE GENOMIC DNA]</scope>
    <source>
        <strain evidence="16">Red745</strain>
    </source>
</reference>
<dbReference type="PANTHER" id="PTHR30332">
    <property type="entry name" value="PROBABLE GENERAL SECRETION PATHWAY PROTEIN D"/>
    <property type="match status" value="1"/>
</dbReference>
<dbReference type="AlphaFoldDB" id="A0A6V8NE32"/>
<dbReference type="Proteomes" id="UP000587586">
    <property type="component" value="Unassembled WGS sequence"/>
</dbReference>
<dbReference type="Pfam" id="PF03958">
    <property type="entry name" value="Secretin_N"/>
    <property type="match status" value="3"/>
</dbReference>
<gene>
    <name evidence="15" type="primary">gspD</name>
    <name evidence="15" type="ORF">GMLC_29580</name>
</gene>